<proteinExistence type="predicted"/>
<dbReference type="PANTHER" id="PTHR21432">
    <property type="entry name" value="ACETYL-COA HYDROLASE-RELATED"/>
    <property type="match status" value="1"/>
</dbReference>
<dbReference type="InterPro" id="IPR046433">
    <property type="entry name" value="ActCoA_hydro"/>
</dbReference>
<gene>
    <name evidence="2" type="ORF">ASIM_LOCUS17784</name>
</gene>
<dbReference type="WBParaSite" id="ASIM_0001838301-mRNA-1">
    <property type="protein sequence ID" value="ASIM_0001838301-mRNA-1"/>
    <property type="gene ID" value="ASIM_0001838301"/>
</dbReference>
<evidence type="ECO:0000313" key="2">
    <source>
        <dbReference type="EMBL" id="VDK61442.1"/>
    </source>
</evidence>
<dbReference type="EMBL" id="UYRR01034571">
    <property type="protein sequence ID" value="VDK61442.1"/>
    <property type="molecule type" value="Genomic_DNA"/>
</dbReference>
<dbReference type="Gene3D" id="3.40.1080.20">
    <property type="entry name" value="Acetyl-CoA hydrolase/transferase C-terminal domain"/>
    <property type="match status" value="1"/>
</dbReference>
<dbReference type="PANTHER" id="PTHR21432:SF20">
    <property type="entry name" value="ACETYL-COA HYDROLASE"/>
    <property type="match status" value="1"/>
</dbReference>
<dbReference type="GO" id="GO:0008775">
    <property type="term" value="F:acetate CoA-transferase activity"/>
    <property type="evidence" value="ECO:0007669"/>
    <property type="project" value="InterPro"/>
</dbReference>
<dbReference type="InterPro" id="IPR026888">
    <property type="entry name" value="AcetylCoA_hyd_C"/>
</dbReference>
<reference evidence="4" key="1">
    <citation type="submission" date="2017-02" db="UniProtKB">
        <authorList>
            <consortium name="WormBaseParasite"/>
        </authorList>
    </citation>
    <scope>IDENTIFICATION</scope>
</reference>
<name>A0A0M3KBN6_ANISI</name>
<evidence type="ECO:0000259" key="1">
    <source>
        <dbReference type="Pfam" id="PF13336"/>
    </source>
</evidence>
<sequence length="81" mass="8905">MALESTTGKGATKIVPFLNQGAGVVATRGNIQYVVTEYGIADLWGKSLRQRAYQLINLAHPNHRESLEKSAFEMLKCMPSP</sequence>
<feature type="domain" description="Acetyl-CoA hydrolase/transferase C-terminal" evidence="1">
    <location>
        <begin position="1"/>
        <end position="71"/>
    </location>
</feature>
<protein>
    <submittedName>
        <fullName evidence="4">AcetylCoA_hyd_C domain-containing protein</fullName>
    </submittedName>
</protein>
<dbReference type="InterPro" id="IPR038460">
    <property type="entry name" value="AcetylCoA_hyd_C_sf"/>
</dbReference>
<reference evidence="2 3" key="2">
    <citation type="submission" date="2018-11" db="EMBL/GenBank/DDBJ databases">
        <authorList>
            <consortium name="Pathogen Informatics"/>
        </authorList>
    </citation>
    <scope>NUCLEOTIDE SEQUENCE [LARGE SCALE GENOMIC DNA]</scope>
</reference>
<dbReference type="SUPFAM" id="SSF100950">
    <property type="entry name" value="NagB/RpiA/CoA transferase-like"/>
    <property type="match status" value="1"/>
</dbReference>
<dbReference type="Pfam" id="PF13336">
    <property type="entry name" value="AcetylCoA_hyd_C"/>
    <property type="match status" value="1"/>
</dbReference>
<keyword evidence="3" id="KW-1185">Reference proteome</keyword>
<evidence type="ECO:0000313" key="4">
    <source>
        <dbReference type="WBParaSite" id="ASIM_0001838301-mRNA-1"/>
    </source>
</evidence>
<organism evidence="4">
    <name type="scientific">Anisakis simplex</name>
    <name type="common">Herring worm</name>
    <dbReference type="NCBI Taxonomy" id="6269"/>
    <lineage>
        <taxon>Eukaryota</taxon>
        <taxon>Metazoa</taxon>
        <taxon>Ecdysozoa</taxon>
        <taxon>Nematoda</taxon>
        <taxon>Chromadorea</taxon>
        <taxon>Rhabditida</taxon>
        <taxon>Spirurina</taxon>
        <taxon>Ascaridomorpha</taxon>
        <taxon>Ascaridoidea</taxon>
        <taxon>Anisakidae</taxon>
        <taxon>Anisakis</taxon>
        <taxon>Anisakis simplex complex</taxon>
    </lineage>
</organism>
<dbReference type="InterPro" id="IPR037171">
    <property type="entry name" value="NagB/RpiA_transferase-like"/>
</dbReference>
<dbReference type="OrthoDB" id="10250396at2759"/>
<dbReference type="Proteomes" id="UP000267096">
    <property type="component" value="Unassembled WGS sequence"/>
</dbReference>
<dbReference type="GO" id="GO:0005739">
    <property type="term" value="C:mitochondrion"/>
    <property type="evidence" value="ECO:0007669"/>
    <property type="project" value="TreeGrafter"/>
</dbReference>
<evidence type="ECO:0000313" key="3">
    <source>
        <dbReference type="Proteomes" id="UP000267096"/>
    </source>
</evidence>
<accession>A0A0M3KBN6</accession>
<dbReference type="AlphaFoldDB" id="A0A0M3KBN6"/>
<dbReference type="GO" id="GO:0006083">
    <property type="term" value="P:acetate metabolic process"/>
    <property type="evidence" value="ECO:0007669"/>
    <property type="project" value="InterPro"/>
</dbReference>